<keyword evidence="8" id="KW-1185">Reference proteome</keyword>
<evidence type="ECO:0000313" key="8">
    <source>
        <dbReference type="Proteomes" id="UP000261540"/>
    </source>
</evidence>
<dbReference type="InterPro" id="IPR031775">
    <property type="entry name" value="PRKG1_interact"/>
</dbReference>
<accession>A0A3B3RDR3</accession>
<evidence type="ECO:0000256" key="5">
    <source>
        <dbReference type="SAM" id="MobiDB-lite"/>
    </source>
</evidence>
<evidence type="ECO:0000259" key="6">
    <source>
        <dbReference type="Pfam" id="PF15898"/>
    </source>
</evidence>
<sequence length="185" mass="21170">MSSLYTRSKDLFYTRRSPSDLPLSSRSLTTRSLSERTSRVAAGLGSTPQDGATDRGLVRSTSYTIPRETPVVNLSRVQDKADLQNYKKMYEGALAENKKLKSRLEVSKQELTKIQTQVDKITQKHDRISEMVLETEKKEKRVLEKQVSEMEEKFKMLTNLKSENQKLKDENGALIRVISKKKTLT</sequence>
<dbReference type="Pfam" id="PF15898">
    <property type="entry name" value="PRKG1_interact"/>
    <property type="match status" value="1"/>
</dbReference>
<feature type="coiled-coil region" evidence="4">
    <location>
        <begin position="83"/>
        <end position="177"/>
    </location>
</feature>
<dbReference type="GO" id="GO:0019208">
    <property type="term" value="F:phosphatase regulator activity"/>
    <property type="evidence" value="ECO:0007669"/>
    <property type="project" value="TreeGrafter"/>
</dbReference>
<evidence type="ECO:0000256" key="3">
    <source>
        <dbReference type="ARBA" id="ARBA00023043"/>
    </source>
</evidence>
<keyword evidence="1" id="KW-0217">Developmental protein</keyword>
<keyword evidence="2" id="KW-0677">Repeat</keyword>
<dbReference type="GO" id="GO:0019901">
    <property type="term" value="F:protein kinase binding"/>
    <property type="evidence" value="ECO:0007669"/>
    <property type="project" value="InterPro"/>
</dbReference>
<dbReference type="Ensembl" id="ENSPKIT00000041262.1">
    <property type="protein sequence ID" value="ENSPKIP00000016762.1"/>
    <property type="gene ID" value="ENSPKIG00000002951.1"/>
</dbReference>
<feature type="domain" description="cGMP-dependent protein kinase interacting" evidence="6">
    <location>
        <begin position="85"/>
        <end position="180"/>
    </location>
</feature>
<reference evidence="7" key="1">
    <citation type="submission" date="2025-05" db="UniProtKB">
        <authorList>
            <consortium name="Ensembl"/>
        </authorList>
    </citation>
    <scope>IDENTIFICATION</scope>
</reference>
<dbReference type="STRING" id="1676925.ENSPKIP00000016762"/>
<dbReference type="Proteomes" id="UP000261540">
    <property type="component" value="Unplaced"/>
</dbReference>
<dbReference type="AlphaFoldDB" id="A0A3B3RDR3"/>
<evidence type="ECO:0000256" key="1">
    <source>
        <dbReference type="ARBA" id="ARBA00022473"/>
    </source>
</evidence>
<dbReference type="PANTHER" id="PTHR24179">
    <property type="entry name" value="PROTEIN PHOSPHATASE 1 REGULATORY SUBUNIT 12"/>
    <property type="match status" value="1"/>
</dbReference>
<feature type="compositionally biased region" description="Low complexity" evidence="5">
    <location>
        <begin position="15"/>
        <end position="32"/>
    </location>
</feature>
<protein>
    <recommendedName>
        <fullName evidence="6">cGMP-dependent protein kinase interacting domain-containing protein</fullName>
    </recommendedName>
</protein>
<evidence type="ECO:0000256" key="4">
    <source>
        <dbReference type="SAM" id="Coils"/>
    </source>
</evidence>
<dbReference type="InterPro" id="IPR051226">
    <property type="entry name" value="PP1_Regulatory_Subunit"/>
</dbReference>
<organism evidence="7 8">
    <name type="scientific">Paramormyrops kingsleyae</name>
    <dbReference type="NCBI Taxonomy" id="1676925"/>
    <lineage>
        <taxon>Eukaryota</taxon>
        <taxon>Metazoa</taxon>
        <taxon>Chordata</taxon>
        <taxon>Craniata</taxon>
        <taxon>Vertebrata</taxon>
        <taxon>Euteleostomi</taxon>
        <taxon>Actinopterygii</taxon>
        <taxon>Neopterygii</taxon>
        <taxon>Teleostei</taxon>
        <taxon>Osteoglossocephala</taxon>
        <taxon>Osteoglossomorpha</taxon>
        <taxon>Osteoglossiformes</taxon>
        <taxon>Mormyridae</taxon>
        <taxon>Paramormyrops</taxon>
    </lineage>
</organism>
<dbReference type="PANTHER" id="PTHR24179:SF21">
    <property type="entry name" value="MYOSIN BINDING SUBUNIT, ISOFORM O"/>
    <property type="match status" value="1"/>
</dbReference>
<name>A0A3B3RDR3_9TELE</name>
<evidence type="ECO:0000313" key="7">
    <source>
        <dbReference type="Ensembl" id="ENSPKIP00000016762.1"/>
    </source>
</evidence>
<keyword evidence="3" id="KW-0040">ANK repeat</keyword>
<dbReference type="GeneTree" id="ENSGT00940000166065"/>
<dbReference type="GO" id="GO:0005737">
    <property type="term" value="C:cytoplasm"/>
    <property type="evidence" value="ECO:0007669"/>
    <property type="project" value="TreeGrafter"/>
</dbReference>
<feature type="region of interest" description="Disordered" evidence="5">
    <location>
        <begin position="15"/>
        <end position="56"/>
    </location>
</feature>
<dbReference type="Ensembl" id="ENSPKIT00000041274.1">
    <property type="protein sequence ID" value="ENSPKIP00000016774.1"/>
    <property type="gene ID" value="ENSPKIG00000002951.1"/>
</dbReference>
<evidence type="ECO:0000256" key="2">
    <source>
        <dbReference type="ARBA" id="ARBA00022737"/>
    </source>
</evidence>
<dbReference type="GO" id="GO:0004857">
    <property type="term" value="F:enzyme inhibitor activity"/>
    <property type="evidence" value="ECO:0007669"/>
    <property type="project" value="TreeGrafter"/>
</dbReference>
<dbReference type="Gene3D" id="6.10.250.1820">
    <property type="match status" value="1"/>
</dbReference>
<keyword evidence="4" id="KW-0175">Coiled coil</keyword>
<proteinExistence type="predicted"/>